<dbReference type="InterPro" id="IPR033738">
    <property type="entry name" value="AsnB_N"/>
</dbReference>
<accession>A0ABV0GAH7</accession>
<dbReference type="Gene3D" id="3.60.20.10">
    <property type="entry name" value="Glutamine Phosphoribosylpyrophosphate, subunit 1, domain 1"/>
    <property type="match status" value="1"/>
</dbReference>
<comment type="catalytic activity">
    <reaction evidence="7">
        <text>L-aspartate + L-glutamine + ATP + H2O = L-asparagine + L-glutamate + AMP + diphosphate + H(+)</text>
        <dbReference type="Rhea" id="RHEA:12228"/>
        <dbReference type="ChEBI" id="CHEBI:15377"/>
        <dbReference type="ChEBI" id="CHEBI:15378"/>
        <dbReference type="ChEBI" id="CHEBI:29985"/>
        <dbReference type="ChEBI" id="CHEBI:29991"/>
        <dbReference type="ChEBI" id="CHEBI:30616"/>
        <dbReference type="ChEBI" id="CHEBI:33019"/>
        <dbReference type="ChEBI" id="CHEBI:58048"/>
        <dbReference type="ChEBI" id="CHEBI:58359"/>
        <dbReference type="ChEBI" id="CHEBI:456215"/>
        <dbReference type="EC" id="6.3.5.4"/>
    </reaction>
</comment>
<dbReference type="PROSITE" id="PS51278">
    <property type="entry name" value="GATASE_TYPE_2"/>
    <property type="match status" value="1"/>
</dbReference>
<dbReference type="RefSeq" id="WP_347606680.1">
    <property type="nucleotide sequence ID" value="NZ_JBDPZC010000001.1"/>
</dbReference>
<dbReference type="InterPro" id="IPR051786">
    <property type="entry name" value="ASN_synthetase/amidase"/>
</dbReference>
<dbReference type="InterPro" id="IPR001962">
    <property type="entry name" value="Asn_synthase"/>
</dbReference>
<dbReference type="EMBL" id="JBDPZC010000001">
    <property type="protein sequence ID" value="MEO3712057.1"/>
    <property type="molecule type" value="Genomic_DNA"/>
</dbReference>
<organism evidence="9 10">
    <name type="scientific">Roseateles flavus</name>
    <dbReference type="NCBI Taxonomy" id="3149041"/>
    <lineage>
        <taxon>Bacteria</taxon>
        <taxon>Pseudomonadati</taxon>
        <taxon>Pseudomonadota</taxon>
        <taxon>Betaproteobacteria</taxon>
        <taxon>Burkholderiales</taxon>
        <taxon>Sphaerotilaceae</taxon>
        <taxon>Roseateles</taxon>
    </lineage>
</organism>
<evidence type="ECO:0000256" key="2">
    <source>
        <dbReference type="ARBA" id="ARBA00005752"/>
    </source>
</evidence>
<dbReference type="InterPro" id="IPR006426">
    <property type="entry name" value="Asn_synth_AEB"/>
</dbReference>
<dbReference type="EC" id="6.3.5.4" evidence="3"/>
<dbReference type="InterPro" id="IPR029055">
    <property type="entry name" value="Ntn_hydrolases_N"/>
</dbReference>
<evidence type="ECO:0000313" key="10">
    <source>
        <dbReference type="Proteomes" id="UP001462640"/>
    </source>
</evidence>
<evidence type="ECO:0000256" key="5">
    <source>
        <dbReference type="ARBA" id="ARBA00022840"/>
    </source>
</evidence>
<keyword evidence="10" id="KW-1185">Reference proteome</keyword>
<dbReference type="Pfam" id="PF13522">
    <property type="entry name" value="GATase_6"/>
    <property type="match status" value="1"/>
</dbReference>
<keyword evidence="9" id="KW-0436">Ligase</keyword>
<comment type="similarity">
    <text evidence="2">Belongs to the asparagine synthetase family.</text>
</comment>
<dbReference type="Proteomes" id="UP001462640">
    <property type="component" value="Unassembled WGS sequence"/>
</dbReference>
<dbReference type="PANTHER" id="PTHR43284">
    <property type="entry name" value="ASPARAGINE SYNTHETASE (GLUTAMINE-HYDROLYZING)"/>
    <property type="match status" value="1"/>
</dbReference>
<dbReference type="SUPFAM" id="SSF56235">
    <property type="entry name" value="N-terminal nucleophile aminohydrolases (Ntn hydrolases)"/>
    <property type="match status" value="1"/>
</dbReference>
<proteinExistence type="inferred from homology"/>
<name>A0ABV0GAH7_9BURK</name>
<dbReference type="GO" id="GO:0004066">
    <property type="term" value="F:asparagine synthase (glutamine-hydrolyzing) activity"/>
    <property type="evidence" value="ECO:0007669"/>
    <property type="project" value="UniProtKB-EC"/>
</dbReference>
<feature type="domain" description="Glutamine amidotransferase type-2" evidence="8">
    <location>
        <begin position="2"/>
        <end position="217"/>
    </location>
</feature>
<evidence type="ECO:0000256" key="1">
    <source>
        <dbReference type="ARBA" id="ARBA00005187"/>
    </source>
</evidence>
<dbReference type="Gene3D" id="3.40.50.620">
    <property type="entry name" value="HUPs"/>
    <property type="match status" value="2"/>
</dbReference>
<keyword evidence="6" id="KW-0315">Glutamine amidotransferase</keyword>
<comment type="caution">
    <text evidence="9">The sequence shown here is derived from an EMBL/GenBank/DDBJ whole genome shotgun (WGS) entry which is preliminary data.</text>
</comment>
<dbReference type="SUPFAM" id="SSF52402">
    <property type="entry name" value="Adenine nucleotide alpha hydrolases-like"/>
    <property type="match status" value="1"/>
</dbReference>
<dbReference type="Pfam" id="PF00733">
    <property type="entry name" value="Asn_synthase"/>
    <property type="match status" value="1"/>
</dbReference>
<sequence>MCGITGFLSFAPDHAEGMQAQLQRMCDAIAHRGPDSDGFWIDAAAQVALGHRRLAIVDLSPQGHQPMRSACGRYMLVFNGEIYNHQALRKALPEQAWRGHSDTETMLAAITHWGFEPALQRMVGMFAIVAWDAQERQLLMARDRMGEKPLYYGKLPNGDFAFGSELKALRAHGAWQGRINRDALALYLRHNAIPGEHSIFEGIAKLPPGHWMAVRHDGSVRQHCYWRLQDLASQACARRPSRSDAEAIEGLEQLLGTVIRDQMVADVPLGAFLSGGVDSSAIVALMQRQSTRPVRTFSIGFDQEAYNEAEHAKAVARHLGTEHTELYVTAQDALDVIPQLPRIYDEPFADSSQIPTYLVAKMARQHVTVALSGDAGDELFLGYNRYLIAHRMWRQLRRLPLPLRKAAAAMVLRISPETLTRLGSHLPSLKAHGPLGDKLHKFAHLVLPARDAADMYRRLISHQGDPEAWVHGAHEPATLLSPGALPAMPSEVEQMALADQLTYLPDDILVKVDRAAMAVSLETRVPLLDHRVVEHAWTLDMKHKIRDGQTKWLLREVLYRHVPRALIERPKKGFAVPLDSWLRGPLKSWADDLLSEPRLRAAGILDAQRVSTLWAEHRSGRRNWQYQLWDVLMFEAWRDSL</sequence>
<protein>
    <recommendedName>
        <fullName evidence="3">asparagine synthase (glutamine-hydrolyzing)</fullName>
        <ecNumber evidence="3">6.3.5.4</ecNumber>
    </recommendedName>
</protein>
<dbReference type="PIRSF" id="PIRSF001589">
    <property type="entry name" value="Asn_synthetase_glu-h"/>
    <property type="match status" value="1"/>
</dbReference>
<evidence type="ECO:0000256" key="3">
    <source>
        <dbReference type="ARBA" id="ARBA00012737"/>
    </source>
</evidence>
<evidence type="ECO:0000313" key="9">
    <source>
        <dbReference type="EMBL" id="MEO3712057.1"/>
    </source>
</evidence>
<dbReference type="PANTHER" id="PTHR43284:SF1">
    <property type="entry name" value="ASPARAGINE SYNTHETASE"/>
    <property type="match status" value="1"/>
</dbReference>
<dbReference type="CDD" id="cd00712">
    <property type="entry name" value="AsnB"/>
    <property type="match status" value="1"/>
</dbReference>
<reference evidence="9 10" key="1">
    <citation type="submission" date="2024-05" db="EMBL/GenBank/DDBJ databases">
        <title>Roseateles sp. 2.12 16S ribosomal RNA gene Genome sequencing and assembly.</title>
        <authorList>
            <person name="Woo H."/>
        </authorList>
    </citation>
    <scope>NUCLEOTIDE SEQUENCE [LARGE SCALE GENOMIC DNA]</scope>
    <source>
        <strain evidence="9 10">2.12</strain>
    </source>
</reference>
<dbReference type="InterPro" id="IPR014729">
    <property type="entry name" value="Rossmann-like_a/b/a_fold"/>
</dbReference>
<keyword evidence="4" id="KW-0547">Nucleotide-binding</keyword>
<evidence type="ECO:0000256" key="4">
    <source>
        <dbReference type="ARBA" id="ARBA00022741"/>
    </source>
</evidence>
<dbReference type="NCBIfam" id="TIGR01536">
    <property type="entry name" value="asn_synth_AEB"/>
    <property type="match status" value="1"/>
</dbReference>
<evidence type="ECO:0000256" key="7">
    <source>
        <dbReference type="ARBA" id="ARBA00048741"/>
    </source>
</evidence>
<dbReference type="CDD" id="cd01991">
    <property type="entry name" value="Asn_synthase_B_C"/>
    <property type="match status" value="1"/>
</dbReference>
<evidence type="ECO:0000256" key="6">
    <source>
        <dbReference type="ARBA" id="ARBA00022962"/>
    </source>
</evidence>
<evidence type="ECO:0000259" key="8">
    <source>
        <dbReference type="PROSITE" id="PS51278"/>
    </source>
</evidence>
<comment type="pathway">
    <text evidence="1">Amino-acid biosynthesis; L-asparagine biosynthesis; L-asparagine from L-aspartate (L-Gln route): step 1/1.</text>
</comment>
<keyword evidence="5" id="KW-0067">ATP-binding</keyword>
<dbReference type="InterPro" id="IPR017932">
    <property type="entry name" value="GATase_2_dom"/>
</dbReference>
<gene>
    <name evidence="9" type="primary">asnB</name>
    <name evidence="9" type="ORF">ABDJ40_04665</name>
</gene>